<dbReference type="GO" id="GO:0043565">
    <property type="term" value="F:sequence-specific DNA binding"/>
    <property type="evidence" value="ECO:0007669"/>
    <property type="project" value="InterPro"/>
</dbReference>
<dbReference type="InterPro" id="IPR050204">
    <property type="entry name" value="AraC_XylS_family_regulators"/>
</dbReference>
<keyword evidence="3" id="KW-0804">Transcription</keyword>
<dbReference type="SMART" id="SM00342">
    <property type="entry name" value="HTH_ARAC"/>
    <property type="match status" value="1"/>
</dbReference>
<proteinExistence type="predicted"/>
<evidence type="ECO:0000256" key="1">
    <source>
        <dbReference type="ARBA" id="ARBA00023015"/>
    </source>
</evidence>
<dbReference type="PANTHER" id="PTHR46796">
    <property type="entry name" value="HTH-TYPE TRANSCRIPTIONAL ACTIVATOR RHAS-RELATED"/>
    <property type="match status" value="1"/>
</dbReference>
<dbReference type="PANTHER" id="PTHR46796:SF6">
    <property type="entry name" value="ARAC SUBFAMILY"/>
    <property type="match status" value="1"/>
</dbReference>
<dbReference type="EMBL" id="LCYG01000023">
    <property type="protein sequence ID" value="KLK93142.1"/>
    <property type="molecule type" value="Genomic_DNA"/>
</dbReference>
<dbReference type="InterPro" id="IPR035418">
    <property type="entry name" value="AraC-bd_2"/>
</dbReference>
<comment type="caution">
    <text evidence="5">The sequence shown here is derived from an EMBL/GenBank/DDBJ whole genome shotgun (WGS) entry which is preliminary data.</text>
</comment>
<dbReference type="InterPro" id="IPR009057">
    <property type="entry name" value="Homeodomain-like_sf"/>
</dbReference>
<dbReference type="PROSITE" id="PS01124">
    <property type="entry name" value="HTH_ARAC_FAMILY_2"/>
    <property type="match status" value="1"/>
</dbReference>
<dbReference type="PRINTS" id="PR00032">
    <property type="entry name" value="HTHARAC"/>
</dbReference>
<dbReference type="STRING" id="1225564.AA309_11045"/>
<dbReference type="PATRIC" id="fig|1225564.3.peg.2880"/>
<dbReference type="OrthoDB" id="252470at2"/>
<dbReference type="InterPro" id="IPR018060">
    <property type="entry name" value="HTH_AraC"/>
</dbReference>
<dbReference type="Gene3D" id="1.10.10.60">
    <property type="entry name" value="Homeodomain-like"/>
    <property type="match status" value="1"/>
</dbReference>
<protein>
    <submittedName>
        <fullName evidence="5">AraC family transcriptional regulator</fullName>
    </submittedName>
</protein>
<dbReference type="InterPro" id="IPR020449">
    <property type="entry name" value="Tscrpt_reg_AraC-type_HTH"/>
</dbReference>
<keyword evidence="1" id="KW-0805">Transcription regulation</keyword>
<evidence type="ECO:0000259" key="4">
    <source>
        <dbReference type="PROSITE" id="PS01124"/>
    </source>
</evidence>
<dbReference type="Pfam" id="PF14525">
    <property type="entry name" value="AraC_binding_2"/>
    <property type="match status" value="1"/>
</dbReference>
<dbReference type="Proteomes" id="UP000035489">
    <property type="component" value="Unassembled WGS sequence"/>
</dbReference>
<dbReference type="GO" id="GO:0003700">
    <property type="term" value="F:DNA-binding transcription factor activity"/>
    <property type="evidence" value="ECO:0007669"/>
    <property type="project" value="InterPro"/>
</dbReference>
<dbReference type="SUPFAM" id="SSF46689">
    <property type="entry name" value="Homeodomain-like"/>
    <property type="match status" value="1"/>
</dbReference>
<name>A0A0H1RKJ1_9HYPH</name>
<keyword evidence="6" id="KW-1185">Reference proteome</keyword>
<evidence type="ECO:0000313" key="5">
    <source>
        <dbReference type="EMBL" id="KLK93142.1"/>
    </source>
</evidence>
<reference evidence="5 6" key="1">
    <citation type="submission" date="2015-05" db="EMBL/GenBank/DDBJ databases">
        <title>Draft genome sequence of Microvirga vignae strain BR3299, a novel nitrogen fixing bacteria isolated from Brazil semi-aired region.</title>
        <authorList>
            <person name="Zilli J.E."/>
            <person name="Passos S.R."/>
            <person name="Leite J."/>
            <person name="Baldani J.I."/>
            <person name="Xavier G.R."/>
            <person name="Rumjaneck N.G."/>
            <person name="Simoes-Araujo J.L."/>
        </authorList>
    </citation>
    <scope>NUCLEOTIDE SEQUENCE [LARGE SCALE GENOMIC DNA]</scope>
    <source>
        <strain evidence="5 6">BR3299</strain>
    </source>
</reference>
<organism evidence="5 6">
    <name type="scientific">Microvirga vignae</name>
    <dbReference type="NCBI Taxonomy" id="1225564"/>
    <lineage>
        <taxon>Bacteria</taxon>
        <taxon>Pseudomonadati</taxon>
        <taxon>Pseudomonadota</taxon>
        <taxon>Alphaproteobacteria</taxon>
        <taxon>Hyphomicrobiales</taxon>
        <taxon>Methylobacteriaceae</taxon>
        <taxon>Microvirga</taxon>
    </lineage>
</organism>
<feature type="domain" description="HTH araC/xylS-type" evidence="4">
    <location>
        <begin position="213"/>
        <end position="314"/>
    </location>
</feature>
<keyword evidence="2" id="KW-0238">DNA-binding</keyword>
<gene>
    <name evidence="5" type="ORF">AA309_11045</name>
</gene>
<evidence type="ECO:0000256" key="2">
    <source>
        <dbReference type="ARBA" id="ARBA00023125"/>
    </source>
</evidence>
<evidence type="ECO:0000256" key="3">
    <source>
        <dbReference type="ARBA" id="ARBA00023163"/>
    </source>
</evidence>
<evidence type="ECO:0000313" key="6">
    <source>
        <dbReference type="Proteomes" id="UP000035489"/>
    </source>
</evidence>
<sequence>METLFSTNAVHPRDRFDYWHSVACRNLIAHDSKPECRYSFQAEMQSGSLAELGLVRFESSPMKVFHTRRHCDQMRTDELFVCRLMSGQLVLEQAGREVVMEAGDLTLLDPLLPYEGSFSTGAKLLVLKTPRRALEARVGKTADMIIRSMKPIEAEHSLASGFLAMLPDYAGKLGKAATETVKDQTLDLVAISLAKMQERPRPYLSSAKASALMNVRTAIEARLADPRLDAEIVAAAAGVSVRYANALLAQEGTSIARLIQSRRLDRCHRALKDPLQAHRTVTEIAAGWGFSDMTHFGRRFKTAYGVLPSEFRRLKKQK</sequence>
<dbReference type="AlphaFoldDB" id="A0A0H1RKJ1"/>
<accession>A0A0H1RKJ1</accession>
<dbReference type="Pfam" id="PF12833">
    <property type="entry name" value="HTH_18"/>
    <property type="match status" value="1"/>
</dbReference>